<name>A0A6B2LXG7_9BACT</name>
<dbReference type="AlphaFoldDB" id="A0A6B2LXG7"/>
<sequence length="110" mass="11922">MQFQTDSETGLTETFSFSGGEIITVDGITEGQTATLEKLNGSEWETLKELVAGCNLVTVSTQPETFRGKVVPAGLITFSTPVAVREVYEAPGPRIQTKPKAALKQPYETR</sequence>
<organism evidence="1 2">
    <name type="scientific">Oceanipulchritudo coccoides</name>
    <dbReference type="NCBI Taxonomy" id="2706888"/>
    <lineage>
        <taxon>Bacteria</taxon>
        <taxon>Pseudomonadati</taxon>
        <taxon>Verrucomicrobiota</taxon>
        <taxon>Opitutia</taxon>
        <taxon>Puniceicoccales</taxon>
        <taxon>Oceanipulchritudinaceae</taxon>
        <taxon>Oceanipulchritudo</taxon>
    </lineage>
</organism>
<gene>
    <name evidence="1" type="ORF">G0Q06_02200</name>
</gene>
<accession>A0A6B2LXG7</accession>
<protein>
    <submittedName>
        <fullName evidence="1">Uncharacterized protein</fullName>
    </submittedName>
</protein>
<evidence type="ECO:0000313" key="2">
    <source>
        <dbReference type="Proteomes" id="UP000478417"/>
    </source>
</evidence>
<reference evidence="1 2" key="1">
    <citation type="submission" date="2020-02" db="EMBL/GenBank/DDBJ databases">
        <title>Albibacoteraceae fam. nov., the first described family within the subdivision 4 Verrucomicrobia.</title>
        <authorList>
            <person name="Xi F."/>
        </authorList>
    </citation>
    <scope>NUCLEOTIDE SEQUENCE [LARGE SCALE GENOMIC DNA]</scope>
    <source>
        <strain evidence="1 2">CK1056</strain>
    </source>
</reference>
<dbReference type="Proteomes" id="UP000478417">
    <property type="component" value="Unassembled WGS sequence"/>
</dbReference>
<dbReference type="EMBL" id="JAAGNX010000001">
    <property type="protein sequence ID" value="NDV61258.1"/>
    <property type="molecule type" value="Genomic_DNA"/>
</dbReference>
<comment type="caution">
    <text evidence="1">The sequence shown here is derived from an EMBL/GenBank/DDBJ whole genome shotgun (WGS) entry which is preliminary data.</text>
</comment>
<keyword evidence="2" id="KW-1185">Reference proteome</keyword>
<dbReference type="RefSeq" id="WP_163962030.1">
    <property type="nucleotide sequence ID" value="NZ_JAAGNX010000001.1"/>
</dbReference>
<proteinExistence type="predicted"/>
<evidence type="ECO:0000313" key="1">
    <source>
        <dbReference type="EMBL" id="NDV61258.1"/>
    </source>
</evidence>